<feature type="region of interest" description="Disordered" evidence="1">
    <location>
        <begin position="1"/>
        <end position="67"/>
    </location>
</feature>
<dbReference type="InterPro" id="IPR011990">
    <property type="entry name" value="TPR-like_helical_dom_sf"/>
</dbReference>
<feature type="region of interest" description="Disordered" evidence="1">
    <location>
        <begin position="273"/>
        <end position="326"/>
    </location>
</feature>
<accession>A0ABS4SZZ7</accession>
<sequence length="326" mass="35440">MAAQPPRQRRPQGRGRPQNPARPPRSSQPRAERERPAHNPRDLRRANSEDRQKSPEIDEDVTGKELDRDAASQLTSLTDTNRKWVSKHLVMAGRLVDIEPQLAFEHALAASRRGGRLGVVREAVGLTAYAAGDYSEALRELRTYRRITGDQTHLPVQADCERGLGRPQKAIELAASPEAQKLSGAVRAELAMVVSGAHQDLGDIDSSLRALEIPELNINRAFSFSPRLFSAYAEALRAVGRDEEAQKWARQSHVAEKALGVGAFEDPDIMDFDDEPAEVPTVKELLGKGPVSSGEDASAPTAESAASAVEAAPDAEDAADEQPRES</sequence>
<feature type="compositionally biased region" description="Low complexity" evidence="1">
    <location>
        <begin position="295"/>
        <end position="312"/>
    </location>
</feature>
<dbReference type="EMBL" id="JAGINX010000001">
    <property type="protein sequence ID" value="MBP2317779.1"/>
    <property type="molecule type" value="Genomic_DNA"/>
</dbReference>
<dbReference type="RefSeq" id="WP_210048062.1">
    <property type="nucleotide sequence ID" value="NZ_JAGINX010000001.1"/>
</dbReference>
<feature type="compositionally biased region" description="Basic and acidic residues" evidence="1">
    <location>
        <begin position="30"/>
        <end position="67"/>
    </location>
</feature>
<evidence type="ECO:0000313" key="3">
    <source>
        <dbReference type="Proteomes" id="UP001519331"/>
    </source>
</evidence>
<proteinExistence type="predicted"/>
<comment type="caution">
    <text evidence="2">The sequence shown here is derived from an EMBL/GenBank/DDBJ whole genome shotgun (WGS) entry which is preliminary data.</text>
</comment>
<evidence type="ECO:0000313" key="2">
    <source>
        <dbReference type="EMBL" id="MBP2317779.1"/>
    </source>
</evidence>
<protein>
    <submittedName>
        <fullName evidence="2">Tetratricopeptide (TPR) repeat protein</fullName>
    </submittedName>
</protein>
<feature type="compositionally biased region" description="Low complexity" evidence="1">
    <location>
        <begin position="14"/>
        <end position="29"/>
    </location>
</feature>
<evidence type="ECO:0000256" key="1">
    <source>
        <dbReference type="SAM" id="MobiDB-lite"/>
    </source>
</evidence>
<name>A0ABS4SZZ7_9MICC</name>
<reference evidence="2 3" key="1">
    <citation type="submission" date="2021-03" db="EMBL/GenBank/DDBJ databases">
        <title>Sequencing the genomes of 1000 actinobacteria strains.</title>
        <authorList>
            <person name="Klenk H.-P."/>
        </authorList>
    </citation>
    <scope>NUCLEOTIDE SEQUENCE [LARGE SCALE GENOMIC DNA]</scope>
    <source>
        <strain evidence="2 3">DSM 12544</strain>
    </source>
</reference>
<gene>
    <name evidence="2" type="ORF">JOF45_000798</name>
</gene>
<organism evidence="2 3">
    <name type="scientific">Nesterenkonia lacusekhoensis</name>
    <dbReference type="NCBI Taxonomy" id="150832"/>
    <lineage>
        <taxon>Bacteria</taxon>
        <taxon>Bacillati</taxon>
        <taxon>Actinomycetota</taxon>
        <taxon>Actinomycetes</taxon>
        <taxon>Micrococcales</taxon>
        <taxon>Micrococcaceae</taxon>
        <taxon>Nesterenkonia</taxon>
    </lineage>
</organism>
<dbReference type="Gene3D" id="1.25.40.10">
    <property type="entry name" value="Tetratricopeptide repeat domain"/>
    <property type="match status" value="1"/>
</dbReference>
<dbReference type="Proteomes" id="UP001519331">
    <property type="component" value="Unassembled WGS sequence"/>
</dbReference>
<keyword evidence="3" id="KW-1185">Reference proteome</keyword>